<dbReference type="OrthoDB" id="7848989at2"/>
<evidence type="ECO:0008006" key="3">
    <source>
        <dbReference type="Google" id="ProtNLM"/>
    </source>
</evidence>
<name>A0A1G6U4T8_9PROT</name>
<keyword evidence="2" id="KW-1185">Reference proteome</keyword>
<gene>
    <name evidence="1" type="ORF">SAMN04488071_0468</name>
</gene>
<dbReference type="AlphaFoldDB" id="A0A1G6U4T8"/>
<protein>
    <recommendedName>
        <fullName evidence="3">Sel1 repeat-containing protein</fullName>
    </recommendedName>
</protein>
<dbReference type="RefSeq" id="WP_074519255.1">
    <property type="nucleotide sequence ID" value="NZ_FNAK01000001.1"/>
</dbReference>
<organism evidence="1 2">
    <name type="scientific">Kordiimonas lacus</name>
    <dbReference type="NCBI Taxonomy" id="637679"/>
    <lineage>
        <taxon>Bacteria</taxon>
        <taxon>Pseudomonadati</taxon>
        <taxon>Pseudomonadota</taxon>
        <taxon>Alphaproteobacteria</taxon>
        <taxon>Kordiimonadales</taxon>
        <taxon>Kordiimonadaceae</taxon>
        <taxon>Kordiimonas</taxon>
    </lineage>
</organism>
<dbReference type="Gene3D" id="1.25.40.10">
    <property type="entry name" value="Tetratricopeptide repeat domain"/>
    <property type="match status" value="1"/>
</dbReference>
<sequence length="162" mass="17698">MSGALTKKMLVLVGLSLIAAGLYFTMRPPALVPVSQAPSNAELQLVSQAPCAAKVRDHSRGRVDRLTVWFAQMSCEPEFQQRVLELAEGGDPQAQFIAYVSYMNGYGVEEDKDLGFRWLLEVAKNGDTVARHNLRAGCGSDTVPGVFSAEQCRQVPDELLAR</sequence>
<evidence type="ECO:0000313" key="2">
    <source>
        <dbReference type="Proteomes" id="UP000183685"/>
    </source>
</evidence>
<proteinExistence type="predicted"/>
<reference evidence="1 2" key="1">
    <citation type="submission" date="2016-10" db="EMBL/GenBank/DDBJ databases">
        <authorList>
            <person name="de Groot N.N."/>
        </authorList>
    </citation>
    <scope>NUCLEOTIDE SEQUENCE [LARGE SCALE GENOMIC DNA]</scope>
    <source>
        <strain evidence="1 2">CGMCC 1.9109</strain>
    </source>
</reference>
<dbReference type="SUPFAM" id="SSF81901">
    <property type="entry name" value="HCP-like"/>
    <property type="match status" value="1"/>
</dbReference>
<dbReference type="InterPro" id="IPR011990">
    <property type="entry name" value="TPR-like_helical_dom_sf"/>
</dbReference>
<accession>A0A1G6U4T8</accession>
<dbReference type="STRING" id="637679.GCA_001550055_00421"/>
<evidence type="ECO:0000313" key="1">
    <source>
        <dbReference type="EMBL" id="SDD36234.1"/>
    </source>
</evidence>
<dbReference type="Proteomes" id="UP000183685">
    <property type="component" value="Unassembled WGS sequence"/>
</dbReference>
<dbReference type="EMBL" id="FNAK01000001">
    <property type="protein sequence ID" value="SDD36234.1"/>
    <property type="molecule type" value="Genomic_DNA"/>
</dbReference>